<evidence type="ECO:0000256" key="2">
    <source>
        <dbReference type="ARBA" id="ARBA00022692"/>
    </source>
</evidence>
<reference evidence="8 9" key="1">
    <citation type="submission" date="2018-03" db="EMBL/GenBank/DDBJ databases">
        <title>Chitinolytic properties of Streptosporangium nondiastaticum TBG75A20.</title>
        <authorList>
            <person name="Gayathri V."/>
            <person name="Shiburaj S."/>
        </authorList>
    </citation>
    <scope>NUCLEOTIDE SEQUENCE [LARGE SCALE GENOMIC DNA]</scope>
    <source>
        <strain evidence="8 9">TBG75A20</strain>
    </source>
</reference>
<name>A0A9X7JJ33_9ACTN</name>
<dbReference type="Proteomes" id="UP000242427">
    <property type="component" value="Unassembled WGS sequence"/>
</dbReference>
<dbReference type="PANTHER" id="PTHR11814">
    <property type="entry name" value="SULFATE TRANSPORTER"/>
    <property type="match status" value="1"/>
</dbReference>
<keyword evidence="9" id="KW-1185">Reference proteome</keyword>
<gene>
    <name evidence="8" type="ORF">B7P34_33825</name>
</gene>
<evidence type="ECO:0000313" key="9">
    <source>
        <dbReference type="Proteomes" id="UP000242427"/>
    </source>
</evidence>
<dbReference type="InterPro" id="IPR011547">
    <property type="entry name" value="SLC26A/SulP_dom"/>
</dbReference>
<feature type="domain" description="SLC26A/SulP transporter" evidence="7">
    <location>
        <begin position="55"/>
        <end position="422"/>
    </location>
</feature>
<keyword evidence="4 6" id="KW-0472">Membrane</keyword>
<dbReference type="AlphaFoldDB" id="A0A9X7JJ33"/>
<evidence type="ECO:0000256" key="3">
    <source>
        <dbReference type="ARBA" id="ARBA00022989"/>
    </source>
</evidence>
<dbReference type="Pfam" id="PF00916">
    <property type="entry name" value="Sulfate_transp"/>
    <property type="match status" value="1"/>
</dbReference>
<dbReference type="GO" id="GO:0016020">
    <property type="term" value="C:membrane"/>
    <property type="evidence" value="ECO:0007669"/>
    <property type="project" value="UniProtKB-SubCell"/>
</dbReference>
<accession>A0A9X7JJ33</accession>
<feature type="transmembrane region" description="Helical" evidence="6">
    <location>
        <begin position="286"/>
        <end position="308"/>
    </location>
</feature>
<dbReference type="RefSeq" id="WP_106681983.1">
    <property type="nucleotide sequence ID" value="NZ_PXWG01000202.1"/>
</dbReference>
<feature type="transmembrane region" description="Helical" evidence="6">
    <location>
        <begin position="59"/>
        <end position="79"/>
    </location>
</feature>
<evidence type="ECO:0000256" key="1">
    <source>
        <dbReference type="ARBA" id="ARBA00004141"/>
    </source>
</evidence>
<dbReference type="InterPro" id="IPR001902">
    <property type="entry name" value="SLC26A/SulP_fam"/>
</dbReference>
<evidence type="ECO:0000256" key="6">
    <source>
        <dbReference type="SAM" id="Phobius"/>
    </source>
</evidence>
<feature type="region of interest" description="Disordered" evidence="5">
    <location>
        <begin position="536"/>
        <end position="563"/>
    </location>
</feature>
<dbReference type="OrthoDB" id="9771198at2"/>
<feature type="region of interest" description="Disordered" evidence="5">
    <location>
        <begin position="487"/>
        <end position="507"/>
    </location>
</feature>
<comment type="caution">
    <text evidence="8">The sequence shown here is derived from an EMBL/GenBank/DDBJ whole genome shotgun (WGS) entry which is preliminary data.</text>
</comment>
<sequence>MDKIPLSHARKVLARTKLRSNPPHSSANARRPEGPGLNGRRRPEGPGRSGRGRDLRADVTASLVVFLIAVPLSVGIAVASGVPVELGLVTGVVGGLLTGLLPGSSLQVSGPAAGLTVLVYEAVREFGPTALGVLVLTAGLLQIAMGLLRLGRWFRAISVAVVQGMLAGIGLVLMAGQVYAMADMRPPASGPEKLTGLPDLIIDTLISTDALTAAAVGTATIAVLVLWPRWRRGAQFVPAPLAAVALATGVVAGLSLPVARIEVNGLLDAVRPPGSADFARLGEMSVLGTVLAFALIASAETLFSAAAVDRLHEGPRTDYNKELIAQGAGNTVCGALGALPMTAVIVRSAANVSAGAKTKASRVLHGVWLLVFVALVPWALEVIPVAALAGVLMHAGWKLLPFRDVVRLWREHRGEAVVLVVTTGAIVATNLFEGVAIGLLMAVAKAAWETSHVHVETRTAEDGTVHVRVLGNANFLRLPKILDELEATLPRPGSGGEPGRGEEPGRGVELDLSGLRHMDHACRSALTAWAERNAGARGPVATGHGPCSPPHAGSGPWSGQPAP</sequence>
<evidence type="ECO:0000256" key="4">
    <source>
        <dbReference type="ARBA" id="ARBA00023136"/>
    </source>
</evidence>
<protein>
    <submittedName>
        <fullName evidence="8">Sulfate transporter</fullName>
    </submittedName>
</protein>
<feature type="transmembrane region" description="Helical" evidence="6">
    <location>
        <begin position="160"/>
        <end position="180"/>
    </location>
</feature>
<evidence type="ECO:0000259" key="7">
    <source>
        <dbReference type="Pfam" id="PF00916"/>
    </source>
</evidence>
<feature type="compositionally biased region" description="Basic and acidic residues" evidence="5">
    <location>
        <begin position="41"/>
        <end position="53"/>
    </location>
</feature>
<proteinExistence type="predicted"/>
<dbReference type="GO" id="GO:0055085">
    <property type="term" value="P:transmembrane transport"/>
    <property type="evidence" value="ECO:0007669"/>
    <property type="project" value="InterPro"/>
</dbReference>
<dbReference type="EMBL" id="PXWG01000202">
    <property type="protein sequence ID" value="PSJ24359.1"/>
    <property type="molecule type" value="Genomic_DNA"/>
</dbReference>
<evidence type="ECO:0000313" key="8">
    <source>
        <dbReference type="EMBL" id="PSJ24359.1"/>
    </source>
</evidence>
<feature type="transmembrane region" description="Helical" evidence="6">
    <location>
        <begin position="126"/>
        <end position="148"/>
    </location>
</feature>
<feature type="transmembrane region" description="Helical" evidence="6">
    <location>
        <begin position="367"/>
        <end position="397"/>
    </location>
</feature>
<feature type="transmembrane region" description="Helical" evidence="6">
    <location>
        <begin position="417"/>
        <end position="444"/>
    </location>
</feature>
<feature type="region of interest" description="Disordered" evidence="5">
    <location>
        <begin position="13"/>
        <end position="53"/>
    </location>
</feature>
<organism evidence="8 9">
    <name type="scientific">Streptosporangium nondiastaticum</name>
    <dbReference type="NCBI Taxonomy" id="35764"/>
    <lineage>
        <taxon>Bacteria</taxon>
        <taxon>Bacillati</taxon>
        <taxon>Actinomycetota</taxon>
        <taxon>Actinomycetes</taxon>
        <taxon>Streptosporangiales</taxon>
        <taxon>Streptosporangiaceae</taxon>
        <taxon>Streptosporangium</taxon>
    </lineage>
</organism>
<comment type="subcellular location">
    <subcellularLocation>
        <location evidence="1">Membrane</location>
        <topology evidence="1">Multi-pass membrane protein</topology>
    </subcellularLocation>
</comment>
<evidence type="ECO:0000256" key="5">
    <source>
        <dbReference type="SAM" id="MobiDB-lite"/>
    </source>
</evidence>
<feature type="transmembrane region" description="Helical" evidence="6">
    <location>
        <begin position="200"/>
        <end position="227"/>
    </location>
</feature>
<keyword evidence="3 6" id="KW-1133">Transmembrane helix</keyword>
<keyword evidence="2 6" id="KW-0812">Transmembrane</keyword>